<dbReference type="SUPFAM" id="SSF51445">
    <property type="entry name" value="(Trans)glycosidases"/>
    <property type="match status" value="1"/>
</dbReference>
<feature type="domain" description="Beta galactosidase small chain/" evidence="9">
    <location>
        <begin position="741"/>
        <end position="1012"/>
    </location>
</feature>
<dbReference type="InterPro" id="IPR006103">
    <property type="entry name" value="Glyco_hydro_2_cat"/>
</dbReference>
<dbReference type="Gene3D" id="2.60.120.260">
    <property type="entry name" value="Galactose-binding domain-like"/>
    <property type="match status" value="1"/>
</dbReference>
<dbReference type="Pfam" id="PF16353">
    <property type="entry name" value="LacZ_4"/>
    <property type="match status" value="1"/>
</dbReference>
<dbReference type="Gene3D" id="3.20.20.80">
    <property type="entry name" value="Glycosidases"/>
    <property type="match status" value="1"/>
</dbReference>
<dbReference type="SMART" id="SM01038">
    <property type="entry name" value="Bgal_small_N"/>
    <property type="match status" value="1"/>
</dbReference>
<keyword evidence="5 8" id="KW-0378">Hydrolase</keyword>
<evidence type="ECO:0000256" key="8">
    <source>
        <dbReference type="RuleBase" id="RU361154"/>
    </source>
</evidence>
<reference evidence="10 11" key="1">
    <citation type="submission" date="2017-02" db="EMBL/GenBank/DDBJ databases">
        <title>Bacillus pseudomycoides isolate FSL K6-0042.</title>
        <authorList>
            <person name="Kovac J."/>
        </authorList>
    </citation>
    <scope>NUCLEOTIDE SEQUENCE [LARGE SCALE GENOMIC DNA]</scope>
    <source>
        <strain evidence="10 11">FSL K6-0042</strain>
    </source>
</reference>
<dbReference type="EC" id="3.2.1.23" evidence="3 8"/>
<dbReference type="GO" id="GO:0009341">
    <property type="term" value="C:beta-galactosidase complex"/>
    <property type="evidence" value="ECO:0007669"/>
    <property type="project" value="InterPro"/>
</dbReference>
<dbReference type="FunFam" id="3.20.20.80:FF:000018">
    <property type="entry name" value="Beta-galactosidase"/>
    <property type="match status" value="1"/>
</dbReference>
<dbReference type="InterPro" id="IPR006102">
    <property type="entry name" value="Ig-like_GH2"/>
</dbReference>
<dbReference type="InterPro" id="IPR023230">
    <property type="entry name" value="Glyco_hydro_2_CS"/>
</dbReference>
<dbReference type="Pfam" id="PF02929">
    <property type="entry name" value="Bgal_small_N"/>
    <property type="match status" value="1"/>
</dbReference>
<name>A0A1Y3MGN7_9BACI</name>
<dbReference type="SUPFAM" id="SSF49303">
    <property type="entry name" value="beta-Galactosidase/glucuronidase domain"/>
    <property type="match status" value="2"/>
</dbReference>
<dbReference type="InterPro" id="IPR011013">
    <property type="entry name" value="Gal_mutarotase_sf_dom"/>
</dbReference>
<dbReference type="AlphaFoldDB" id="A0A1Y3MGN7"/>
<evidence type="ECO:0000259" key="9">
    <source>
        <dbReference type="SMART" id="SM01038"/>
    </source>
</evidence>
<dbReference type="SUPFAM" id="SSF74650">
    <property type="entry name" value="Galactose mutarotase-like"/>
    <property type="match status" value="1"/>
</dbReference>
<organism evidence="10 11">
    <name type="scientific">Bacillus pseudomycoides</name>
    <dbReference type="NCBI Taxonomy" id="64104"/>
    <lineage>
        <taxon>Bacteria</taxon>
        <taxon>Bacillati</taxon>
        <taxon>Bacillota</taxon>
        <taxon>Bacilli</taxon>
        <taxon>Bacillales</taxon>
        <taxon>Bacillaceae</taxon>
        <taxon>Bacillus</taxon>
        <taxon>Bacillus cereus group</taxon>
    </lineage>
</organism>
<comment type="similarity">
    <text evidence="2 8">Belongs to the glycosyl hydrolase 2 family.</text>
</comment>
<evidence type="ECO:0000256" key="2">
    <source>
        <dbReference type="ARBA" id="ARBA00007401"/>
    </source>
</evidence>
<dbReference type="InterPro" id="IPR032312">
    <property type="entry name" value="LacZ_4"/>
</dbReference>
<sequence>MGHNMLEDLENVQVTGRNRMEGRAHFIPFQTEQAALSFTRESSSYYKLLNGMWKFLYLESPKQLPENFFISEFDCSEWDTIHVPGHWQLQGYGKPHYTDLYYPFPVQPPHVPFENQVGCYKNEFYIPESWNGGCIRIRFEGVDSAFHLWINGEEVGYSQGSRLTAEFDITSFVHAGKNTMTVCVYRWCDGSYIEDQDMWWLSGIFRDVYIVHEPAVHIYDMTLCTTLDENYENGVLQLSTKICNEQLLNKNYVLEYKFCNKNGEVLDQHTSYLDLQGKRVIDDTHSFFVKNPQKWSAEDPYLYIVLFTIRNENGEVVEVISQKIGFRMIEMKDRNLLVNGIPIIFKGVNRHDHHPDTGRYVTYGTMKQDVMLMKQHNINAVRTAHYPNDPRFYDLCDEYGLYVIDEADLECHGFELIGNANVLSDDPEWENAYVDRVERMVRRDRNHSSIIMWSLGNESGFGCNFIAMANKCRELDQSRIIHYEGDRETKVADIFSTMYSSVEKIIGYAEEEKWEKPHILCEYAHAMGNGPGGLKEYWEAIYSHKRLQGGFVWEWIDHGLRQVNENGEEYFAYGGNFGDTPHNSNFCIDGLLLPDRTPSPALLQYKKIIEPIKVGEIDIRSGRISIQNIYDFRSLKGYRVQWTVKKEGKVIASDSIDAPPLLPKESCEIQLLFKDEIALHTEKDCYVTVSIVLGADTNWGVAGHEIAWEQFCIPALKKIRRKRDSKLYEPVTLHETKEEIRVAGESFAISFHPVTGRIKDWTFKGQSLMEEGPELNIWRATIDNDMYVVEKWKEQYVHLVKHDVASIEAVQLENGNVEVVVKGFISPLVVNWKITFTYTYEIERSGAMKIETKLNPSGTLPEMFPRIGLEMRLPKQYQNVSWFGRGPGESYVDSKEANKIDLYEMTVKDLFFPYVFPQETGNRTDVKWVSLYDQYHVGFVAHSTQDFNFSALPYTTEDLEKAERLYELQEREFVTFHLDYKQNGLGSASCGPAQLPEYQLKPEPCQFEVYIVPFNWDHKRAFEIVKES</sequence>
<comment type="catalytic activity">
    <reaction evidence="1 8">
        <text>Hydrolysis of terminal non-reducing beta-D-galactose residues in beta-D-galactosides.</text>
        <dbReference type="EC" id="3.2.1.23"/>
    </reaction>
</comment>
<dbReference type="Pfam" id="PF00703">
    <property type="entry name" value="Glyco_hydro_2"/>
    <property type="match status" value="1"/>
</dbReference>
<dbReference type="PROSITE" id="PS00719">
    <property type="entry name" value="GLYCOSYL_HYDROL_F2_1"/>
    <property type="match status" value="1"/>
</dbReference>
<dbReference type="Pfam" id="PF02837">
    <property type="entry name" value="Glyco_hydro_2_N"/>
    <property type="match status" value="1"/>
</dbReference>
<accession>A0A1Y3MGN7</accession>
<proteinExistence type="inferred from homology"/>
<dbReference type="Gene3D" id="2.70.98.10">
    <property type="match status" value="1"/>
</dbReference>
<gene>
    <name evidence="10" type="ORF">BW425_07365</name>
</gene>
<dbReference type="Pfam" id="PF02836">
    <property type="entry name" value="Glyco_hydro_2_C"/>
    <property type="match status" value="1"/>
</dbReference>
<dbReference type="EMBL" id="MWPX01000005">
    <property type="protein sequence ID" value="OUM49589.1"/>
    <property type="molecule type" value="Genomic_DNA"/>
</dbReference>
<dbReference type="RefSeq" id="WP_088093817.1">
    <property type="nucleotide sequence ID" value="NZ_JBALMA010000043.1"/>
</dbReference>
<evidence type="ECO:0000256" key="4">
    <source>
        <dbReference type="ARBA" id="ARBA00013303"/>
    </source>
</evidence>
<dbReference type="InterPro" id="IPR017853">
    <property type="entry name" value="GH"/>
</dbReference>
<dbReference type="InterPro" id="IPR036156">
    <property type="entry name" value="Beta-gal/glucu_dom_sf"/>
</dbReference>
<dbReference type="InterPro" id="IPR006104">
    <property type="entry name" value="Glyco_hydro_2_N"/>
</dbReference>
<dbReference type="InterPro" id="IPR004199">
    <property type="entry name" value="B-gal_small/dom_5"/>
</dbReference>
<dbReference type="PRINTS" id="PR00132">
    <property type="entry name" value="GLHYDRLASE2"/>
</dbReference>
<evidence type="ECO:0000256" key="1">
    <source>
        <dbReference type="ARBA" id="ARBA00001412"/>
    </source>
</evidence>
<dbReference type="InterPro" id="IPR008979">
    <property type="entry name" value="Galactose-bd-like_sf"/>
</dbReference>
<dbReference type="InterPro" id="IPR013783">
    <property type="entry name" value="Ig-like_fold"/>
</dbReference>
<dbReference type="InterPro" id="IPR023232">
    <property type="entry name" value="Glyco_hydro_2_AS"/>
</dbReference>
<dbReference type="SUPFAM" id="SSF49785">
    <property type="entry name" value="Galactose-binding domain-like"/>
    <property type="match status" value="1"/>
</dbReference>
<dbReference type="PROSITE" id="PS00608">
    <property type="entry name" value="GLYCOSYL_HYDROL_F2_2"/>
    <property type="match status" value="1"/>
</dbReference>
<dbReference type="GO" id="GO:0005990">
    <property type="term" value="P:lactose catabolic process"/>
    <property type="evidence" value="ECO:0007669"/>
    <property type="project" value="TreeGrafter"/>
</dbReference>
<dbReference type="GO" id="GO:0004565">
    <property type="term" value="F:beta-galactosidase activity"/>
    <property type="evidence" value="ECO:0007669"/>
    <property type="project" value="UniProtKB-EC"/>
</dbReference>
<evidence type="ECO:0000256" key="5">
    <source>
        <dbReference type="ARBA" id="ARBA00022801"/>
    </source>
</evidence>
<dbReference type="InterPro" id="IPR014718">
    <property type="entry name" value="GH-type_carb-bd"/>
</dbReference>
<dbReference type="InterPro" id="IPR050347">
    <property type="entry name" value="Bact_Beta-galactosidase"/>
</dbReference>
<comment type="caution">
    <text evidence="10">The sequence shown here is derived from an EMBL/GenBank/DDBJ whole genome shotgun (WGS) entry which is preliminary data.</text>
</comment>
<evidence type="ECO:0000256" key="3">
    <source>
        <dbReference type="ARBA" id="ARBA00012756"/>
    </source>
</evidence>
<evidence type="ECO:0000313" key="10">
    <source>
        <dbReference type="EMBL" id="OUM49589.1"/>
    </source>
</evidence>
<evidence type="ECO:0000313" key="11">
    <source>
        <dbReference type="Proteomes" id="UP000195321"/>
    </source>
</evidence>
<dbReference type="Gene3D" id="2.60.40.10">
    <property type="entry name" value="Immunoglobulins"/>
    <property type="match status" value="2"/>
</dbReference>
<dbReference type="PANTHER" id="PTHR46323:SF2">
    <property type="entry name" value="BETA-GALACTOSIDASE"/>
    <property type="match status" value="1"/>
</dbReference>
<dbReference type="Proteomes" id="UP000195321">
    <property type="component" value="Unassembled WGS sequence"/>
</dbReference>
<dbReference type="InterPro" id="IPR006101">
    <property type="entry name" value="Glyco_hydro_2"/>
</dbReference>
<protein>
    <recommendedName>
        <fullName evidence="4 8">Beta-galactosidase</fullName>
        <ecNumber evidence="3 8">3.2.1.23</ecNumber>
    </recommendedName>
    <alternativeName>
        <fullName evidence="7 8">Lactase</fullName>
    </alternativeName>
</protein>
<dbReference type="PANTHER" id="PTHR46323">
    <property type="entry name" value="BETA-GALACTOSIDASE"/>
    <property type="match status" value="1"/>
</dbReference>
<keyword evidence="6 8" id="KW-0326">Glycosidase</keyword>
<evidence type="ECO:0000256" key="7">
    <source>
        <dbReference type="ARBA" id="ARBA00032230"/>
    </source>
</evidence>
<evidence type="ECO:0000256" key="6">
    <source>
        <dbReference type="ARBA" id="ARBA00023295"/>
    </source>
</evidence>
<dbReference type="GO" id="GO:0030246">
    <property type="term" value="F:carbohydrate binding"/>
    <property type="evidence" value="ECO:0007669"/>
    <property type="project" value="InterPro"/>
</dbReference>